<comment type="caution">
    <text evidence="1">The sequence shown here is derived from an EMBL/GenBank/DDBJ whole genome shotgun (WGS) entry which is preliminary data.</text>
</comment>
<dbReference type="EMBL" id="QYUM01000002">
    <property type="protein sequence ID" value="RJF93094.1"/>
    <property type="molecule type" value="Genomic_DNA"/>
</dbReference>
<reference evidence="1 2" key="1">
    <citation type="submission" date="2018-09" db="EMBL/GenBank/DDBJ databases">
        <authorList>
            <person name="Zhu H."/>
        </authorList>
    </citation>
    <scope>NUCLEOTIDE SEQUENCE [LARGE SCALE GENOMIC DNA]</scope>
    <source>
        <strain evidence="1 2">K2R01-6</strain>
    </source>
</reference>
<keyword evidence="2" id="KW-1185">Reference proteome</keyword>
<proteinExistence type="predicted"/>
<evidence type="ECO:0000313" key="2">
    <source>
        <dbReference type="Proteomes" id="UP000286100"/>
    </source>
</evidence>
<gene>
    <name evidence="1" type="ORF">D3876_01615</name>
</gene>
<dbReference type="AlphaFoldDB" id="A0A418WPF1"/>
<dbReference type="Proteomes" id="UP000286100">
    <property type="component" value="Unassembled WGS sequence"/>
</dbReference>
<sequence>MTLVLTLLLLAQPTQPPTEEVTVESVKAEFCGAVTRQSEANRAKWPMKQGKYTTWVGFEVSCADRTITTVDTYDADVSSLKVGWRELLQAQWEKRMCDPEDWPTMKELDWTLVRSVTFRSGENVQFRTQCENLPPRDGPAQ</sequence>
<accession>A0A418WPF1</accession>
<dbReference type="RefSeq" id="WP_119759373.1">
    <property type="nucleotide sequence ID" value="NZ_QYUM01000002.1"/>
</dbReference>
<name>A0A418WPF1_9SPHN</name>
<protein>
    <submittedName>
        <fullName evidence="1">Uncharacterized protein</fullName>
    </submittedName>
</protein>
<evidence type="ECO:0000313" key="1">
    <source>
        <dbReference type="EMBL" id="RJF93094.1"/>
    </source>
</evidence>
<organism evidence="1 2">
    <name type="scientific">Sphingomonas cavernae</name>
    <dbReference type="NCBI Taxonomy" id="2320861"/>
    <lineage>
        <taxon>Bacteria</taxon>
        <taxon>Pseudomonadati</taxon>
        <taxon>Pseudomonadota</taxon>
        <taxon>Alphaproteobacteria</taxon>
        <taxon>Sphingomonadales</taxon>
        <taxon>Sphingomonadaceae</taxon>
        <taxon>Sphingomonas</taxon>
    </lineage>
</organism>